<dbReference type="OrthoDB" id="387192at2"/>
<dbReference type="InParanoid" id="S5LVJ1"/>
<accession>S5LVJ1</accession>
<dbReference type="STRING" id="1276221.SDIMI_v3c01300"/>
<evidence type="ECO:0000313" key="4">
    <source>
        <dbReference type="Proteomes" id="UP000014983"/>
    </source>
</evidence>
<organism evidence="3 4">
    <name type="scientific">Spiroplasma diminutum CUAS-1</name>
    <dbReference type="NCBI Taxonomy" id="1276221"/>
    <lineage>
        <taxon>Bacteria</taxon>
        <taxon>Bacillati</taxon>
        <taxon>Mycoplasmatota</taxon>
        <taxon>Mollicutes</taxon>
        <taxon>Entomoplasmatales</taxon>
        <taxon>Spiroplasmataceae</taxon>
        <taxon>Spiroplasma</taxon>
    </lineage>
</organism>
<dbReference type="EMBL" id="CP005076">
    <property type="protein sequence ID" value="AGR41834.1"/>
    <property type="molecule type" value="Genomic_DNA"/>
</dbReference>
<dbReference type="AlphaFoldDB" id="S5LVJ1"/>
<feature type="transmembrane region" description="Helical" evidence="1">
    <location>
        <begin position="7"/>
        <end position="30"/>
    </location>
</feature>
<dbReference type="PATRIC" id="fig|1276221.3.peg.129"/>
<reference evidence="3 4" key="1">
    <citation type="journal article" date="2013" name="Genome Biol. Evol.">
        <title>Comparison of metabolic capacities and inference of gene content evolution in mosquito-associated Spiroplasma diminutum and S. taiwanense.</title>
        <authorList>
            <person name="Lo W.S."/>
            <person name="Ku C."/>
            <person name="Chen L.L."/>
            <person name="Chang T.H."/>
            <person name="Kuo C.H."/>
        </authorList>
    </citation>
    <scope>NUCLEOTIDE SEQUENCE [LARGE SCALE GENOMIC DNA]</scope>
    <source>
        <strain evidence="3">CUAS-1</strain>
    </source>
</reference>
<keyword evidence="1" id="KW-0812">Transmembrane</keyword>
<dbReference type="Pfam" id="PF13320">
    <property type="entry name" value="GH123_cat"/>
    <property type="match status" value="1"/>
</dbReference>
<name>S5LVJ1_9MOLU</name>
<protein>
    <recommendedName>
        <fullName evidence="2">Glycoside hydrolase 123 catalytic domain-containing protein</fullName>
    </recommendedName>
</protein>
<dbReference type="KEGG" id="sdi:SDIMI_v3c01300"/>
<evidence type="ECO:0000259" key="2">
    <source>
        <dbReference type="Pfam" id="PF13320"/>
    </source>
</evidence>
<evidence type="ECO:0000313" key="3">
    <source>
        <dbReference type="EMBL" id="AGR41834.1"/>
    </source>
</evidence>
<gene>
    <name evidence="3" type="ORF">SDIMI_v3c01300</name>
</gene>
<dbReference type="Proteomes" id="UP000014983">
    <property type="component" value="Chromosome"/>
</dbReference>
<evidence type="ECO:0000256" key="1">
    <source>
        <dbReference type="SAM" id="Phobius"/>
    </source>
</evidence>
<dbReference type="HOGENOM" id="CLU_378941_0_0_14"/>
<keyword evidence="1" id="KW-1133">Transmembrane helix</keyword>
<sequence length="805" mass="94877">MKSKSKTIILSLLSFIVISSIIATTLLIIINQNNNIARLKKGAVWQTGPMKNKDKTELKDESELSYFFGETEFNYATYKKEKDVYSFYGDENNVKRTKIYNKQINLWKNDVYEEQLVLFKNVNTDNVKNLKIELIEENPNIEVTANIINYIENNNTTIANNDLIPLGEFYTFDEITNENQIENMNLSFQPVLLRYISKTNTGQGTLKFKVSYEINDINKFFYFNKNYKISNELEYKTSEFGSSAMFFPNTSSKFILKNLNDVVTKRKIIYKQEDNIDFEDYELLWKIIKKENPLLPIDSKVYNVEEKNGDMIVWLKSDSYKYVTSAGQQIDFINITFEKDKKTFQITNELLAKESKATKIINTQSFDIIDDVEKTLPRYLSQNSKVTRNNILGRKLEDMSKRSNYESISVPNFGLGNFIKYVFEPNENELNVVNHFMGDTLEEIFENTKNKGKWVLDFQVFDRYLKFLKESKVKNILIPIGSRGSSNMFNFYVKDSDKKAYQISANSLYVNKYGKITPDGISIIEQMIPLLRDQLAEHANLNKDIYEDMNIYYSYDEFSSEVNNLSIDIFKNINEQYKNFWKNHLYGGWEFKLESEDYEGLVKGLDVYDYVTLQQREFIYEFSKNSKKQNDLIKYFNKRNDENKITHIYSSWNNYPATYLNSNGFEMLWAMLYSNKIGAHGYDRYQVDGYQNDISLDQKVLNPTKEPGDSFYLYPGNEEEMFDSLRYINIVKGINLVNKSKQILLENPNFKEYMEILQFITVDEDRYLDEKWNLDYYDKGGTLYEKSLSGQSTYINWLIKNYKFK</sequence>
<keyword evidence="4" id="KW-1185">Reference proteome</keyword>
<dbReference type="InterPro" id="IPR025150">
    <property type="entry name" value="GH123_cat"/>
</dbReference>
<proteinExistence type="predicted"/>
<feature type="domain" description="Glycoside hydrolase 123 catalytic" evidence="2">
    <location>
        <begin position="620"/>
        <end position="738"/>
    </location>
</feature>
<keyword evidence="1" id="KW-0472">Membrane</keyword>
<dbReference type="RefSeq" id="WP_020836067.1">
    <property type="nucleotide sequence ID" value="NC_021833.1"/>
</dbReference>